<feature type="transmembrane region" description="Helical" evidence="7">
    <location>
        <begin position="57"/>
        <end position="76"/>
    </location>
</feature>
<comment type="subcellular location">
    <subcellularLocation>
        <location evidence="1">Cell membrane</location>
        <topology evidence="1">Multi-pass membrane protein</topology>
    </subcellularLocation>
</comment>
<keyword evidence="6 7" id="KW-0472">Membrane</keyword>
<dbReference type="RefSeq" id="WP_152307760.1">
    <property type="nucleotide sequence ID" value="NZ_CP043617.1"/>
</dbReference>
<feature type="transmembrane region" description="Helical" evidence="7">
    <location>
        <begin position="88"/>
        <end position="110"/>
    </location>
</feature>
<name>A0A5P8P248_9BACT</name>
<proteinExistence type="inferred from homology"/>
<feature type="transmembrane region" description="Helical" evidence="7">
    <location>
        <begin position="6"/>
        <end position="21"/>
    </location>
</feature>
<keyword evidence="5 7" id="KW-1133">Transmembrane helix</keyword>
<reference evidence="9 10" key="1">
    <citation type="submission" date="2019-09" db="EMBL/GenBank/DDBJ databases">
        <title>Sulfurimonas gotlandica sp. nov., a chemoautotrophic and psychrotolerant epsilonproteobacterium isolated from a pelagic redoxcline, and an emended description of the genus Sulfurimonas.</title>
        <authorList>
            <person name="Wang S."/>
            <person name="Jiang L."/>
            <person name="Shao S."/>
        </authorList>
    </citation>
    <scope>NUCLEOTIDE SEQUENCE [LARGE SCALE GENOMIC DNA]</scope>
    <source>
        <strain evidence="9 10">GYSZ_1</strain>
    </source>
</reference>
<dbReference type="GO" id="GO:0005886">
    <property type="term" value="C:plasma membrane"/>
    <property type="evidence" value="ECO:0007669"/>
    <property type="project" value="UniProtKB-SubCell"/>
</dbReference>
<gene>
    <name evidence="9" type="ORF">FJR48_08750</name>
</gene>
<accession>A0A5P8P248</accession>
<comment type="similarity">
    <text evidence="2">Belongs to the UPF0126 family.</text>
</comment>
<dbReference type="Proteomes" id="UP000326944">
    <property type="component" value="Chromosome"/>
</dbReference>
<evidence type="ECO:0000313" key="10">
    <source>
        <dbReference type="Proteomes" id="UP000326944"/>
    </source>
</evidence>
<feature type="domain" description="Glycine transporter" evidence="8">
    <location>
        <begin position="93"/>
        <end position="164"/>
    </location>
</feature>
<dbReference type="KEGG" id="sulg:FJR48_08750"/>
<evidence type="ECO:0000256" key="5">
    <source>
        <dbReference type="ARBA" id="ARBA00022989"/>
    </source>
</evidence>
<keyword evidence="4 7" id="KW-0812">Transmembrane</keyword>
<evidence type="ECO:0000259" key="8">
    <source>
        <dbReference type="Pfam" id="PF03458"/>
    </source>
</evidence>
<dbReference type="InterPro" id="IPR005115">
    <property type="entry name" value="Gly_transporter"/>
</dbReference>
<evidence type="ECO:0000256" key="6">
    <source>
        <dbReference type="ARBA" id="ARBA00023136"/>
    </source>
</evidence>
<feature type="transmembrane region" description="Helical" evidence="7">
    <location>
        <begin position="173"/>
        <end position="191"/>
    </location>
</feature>
<feature type="domain" description="Glycine transporter" evidence="8">
    <location>
        <begin position="4"/>
        <end position="76"/>
    </location>
</feature>
<evidence type="ECO:0000256" key="2">
    <source>
        <dbReference type="ARBA" id="ARBA00008193"/>
    </source>
</evidence>
<evidence type="ECO:0000256" key="1">
    <source>
        <dbReference type="ARBA" id="ARBA00004651"/>
    </source>
</evidence>
<sequence>MFEVAEYIGIVAFAMSGFFVATRAKLDLLGILISTFLTALGGGIIRDISVDTTPFTFSHNYPGIMVLSVMILMILFKFHKRNSFENKSYFILSDSIGLISFSISGAIIAIEHNLNFTGVLAISFITAVGGGIVRDVILNEVPFVFKTGFYGTVALLMAICVYVLNIFDFINIVTLSLLFILGVVLRLIAFYKKWSIPLK</sequence>
<evidence type="ECO:0000256" key="4">
    <source>
        <dbReference type="ARBA" id="ARBA00022692"/>
    </source>
</evidence>
<evidence type="ECO:0000256" key="7">
    <source>
        <dbReference type="SAM" id="Phobius"/>
    </source>
</evidence>
<feature type="transmembrane region" description="Helical" evidence="7">
    <location>
        <begin position="28"/>
        <end position="45"/>
    </location>
</feature>
<evidence type="ECO:0000313" key="9">
    <source>
        <dbReference type="EMBL" id="QFR49813.1"/>
    </source>
</evidence>
<evidence type="ECO:0000256" key="3">
    <source>
        <dbReference type="ARBA" id="ARBA00022475"/>
    </source>
</evidence>
<feature type="transmembrane region" description="Helical" evidence="7">
    <location>
        <begin position="116"/>
        <end position="137"/>
    </location>
</feature>
<keyword evidence="10" id="KW-1185">Reference proteome</keyword>
<dbReference type="OrthoDB" id="9791874at2"/>
<dbReference type="PANTHER" id="PTHR30506">
    <property type="entry name" value="INNER MEMBRANE PROTEIN"/>
    <property type="match status" value="1"/>
</dbReference>
<dbReference type="Pfam" id="PF03458">
    <property type="entry name" value="Gly_transporter"/>
    <property type="match status" value="2"/>
</dbReference>
<dbReference type="PANTHER" id="PTHR30506:SF3">
    <property type="entry name" value="UPF0126 INNER MEMBRANE PROTEIN YADS-RELATED"/>
    <property type="match status" value="1"/>
</dbReference>
<dbReference type="AlphaFoldDB" id="A0A5P8P248"/>
<protein>
    <submittedName>
        <fullName evidence="9">Trimeric intracellular cation channel family protein</fullName>
    </submittedName>
</protein>
<feature type="transmembrane region" description="Helical" evidence="7">
    <location>
        <begin position="149"/>
        <end position="167"/>
    </location>
</feature>
<dbReference type="EMBL" id="CP043617">
    <property type="protein sequence ID" value="QFR49813.1"/>
    <property type="molecule type" value="Genomic_DNA"/>
</dbReference>
<organism evidence="9 10">
    <name type="scientific">Sulfurimonas lithotrophica</name>
    <dbReference type="NCBI Taxonomy" id="2590022"/>
    <lineage>
        <taxon>Bacteria</taxon>
        <taxon>Pseudomonadati</taxon>
        <taxon>Campylobacterota</taxon>
        <taxon>Epsilonproteobacteria</taxon>
        <taxon>Campylobacterales</taxon>
        <taxon>Sulfurimonadaceae</taxon>
        <taxon>Sulfurimonas</taxon>
    </lineage>
</organism>
<keyword evidence="3" id="KW-1003">Cell membrane</keyword>